<accession>A0A1E7DK70</accession>
<dbReference type="CDD" id="cd08551">
    <property type="entry name" value="Fe-ADH"/>
    <property type="match status" value="1"/>
</dbReference>
<feature type="domain" description="Alcohol dehydrogenase iron-type/glycerol dehydrogenase GldA" evidence="4">
    <location>
        <begin position="10"/>
        <end position="177"/>
    </location>
</feature>
<dbReference type="InterPro" id="IPR056798">
    <property type="entry name" value="ADH_Fe_C"/>
</dbReference>
<dbReference type="EMBL" id="MAMP01000025">
    <property type="protein sequence ID" value="OES43482.1"/>
    <property type="molecule type" value="Genomic_DNA"/>
</dbReference>
<dbReference type="STRING" id="1714016.BA724_13770"/>
<dbReference type="PANTHER" id="PTHR11496">
    <property type="entry name" value="ALCOHOL DEHYDROGENASE"/>
    <property type="match status" value="1"/>
</dbReference>
<dbReference type="InterPro" id="IPR001670">
    <property type="entry name" value="ADH_Fe/GldA"/>
</dbReference>
<name>A0A1E7DK70_9BACI</name>
<dbReference type="AlphaFoldDB" id="A0A1E7DK70"/>
<evidence type="ECO:0000256" key="3">
    <source>
        <dbReference type="ARBA" id="ARBA00023027"/>
    </source>
</evidence>
<reference evidence="6 7" key="1">
    <citation type="submission" date="2016-06" db="EMBL/GenBank/DDBJ databases">
        <title>Domibacillus iocasae genome sequencing.</title>
        <authorList>
            <person name="Verma A."/>
            <person name="Pal Y."/>
            <person name="Ojha A.K."/>
            <person name="Krishnamurthi S."/>
        </authorList>
    </citation>
    <scope>NUCLEOTIDE SEQUENCE [LARGE SCALE GENOMIC DNA]</scope>
    <source>
        <strain evidence="6 7">DSM 29979</strain>
    </source>
</reference>
<dbReference type="OrthoDB" id="9815791at2"/>
<dbReference type="GO" id="GO:0046872">
    <property type="term" value="F:metal ion binding"/>
    <property type="evidence" value="ECO:0007669"/>
    <property type="project" value="InterPro"/>
</dbReference>
<protein>
    <submittedName>
        <fullName evidence="6">Alcohol dehydrogenase</fullName>
    </submittedName>
</protein>
<proteinExistence type="inferred from homology"/>
<feature type="domain" description="Fe-containing alcohol dehydrogenase-like C-terminal" evidence="5">
    <location>
        <begin position="188"/>
        <end position="382"/>
    </location>
</feature>
<organism evidence="6 7">
    <name type="scientific">Domibacillus iocasae</name>
    <dbReference type="NCBI Taxonomy" id="1714016"/>
    <lineage>
        <taxon>Bacteria</taxon>
        <taxon>Bacillati</taxon>
        <taxon>Bacillota</taxon>
        <taxon>Bacilli</taxon>
        <taxon>Bacillales</taxon>
        <taxon>Bacillaceae</taxon>
        <taxon>Domibacillus</taxon>
    </lineage>
</organism>
<comment type="similarity">
    <text evidence="1">Belongs to the iron-containing alcohol dehydrogenase family.</text>
</comment>
<dbReference type="SUPFAM" id="SSF56796">
    <property type="entry name" value="Dehydroquinate synthase-like"/>
    <property type="match status" value="1"/>
</dbReference>
<keyword evidence="7" id="KW-1185">Reference proteome</keyword>
<evidence type="ECO:0000259" key="4">
    <source>
        <dbReference type="Pfam" id="PF00465"/>
    </source>
</evidence>
<keyword evidence="3" id="KW-0520">NAD</keyword>
<dbReference type="Pfam" id="PF00465">
    <property type="entry name" value="Fe-ADH"/>
    <property type="match status" value="1"/>
</dbReference>
<evidence type="ECO:0000259" key="5">
    <source>
        <dbReference type="Pfam" id="PF25137"/>
    </source>
</evidence>
<evidence type="ECO:0000256" key="2">
    <source>
        <dbReference type="ARBA" id="ARBA00023002"/>
    </source>
</evidence>
<dbReference type="Proteomes" id="UP000095658">
    <property type="component" value="Unassembled WGS sequence"/>
</dbReference>
<dbReference type="PROSITE" id="PS00060">
    <property type="entry name" value="ADH_IRON_2"/>
    <property type="match status" value="1"/>
</dbReference>
<gene>
    <name evidence="6" type="ORF">BA724_13770</name>
</gene>
<sequence>MYSSFEFHLPTKIHFGLNKIEQLDQQLSNVNRAFIVTDKGVLNSGLVEHVTKILEKNATAYVIYDEVEPDPSVETVDKVAGVFQQEEGDALIAIGGGSPIDTAKGVRVIADNGGSIRDYAGVNLVKKSSSIPLIAIPTTSGTGSEVTIFAVFSDWEENRKVTVTSPALAPDISIVDPKMTMTAPPRITAASGFDAYAHAAETFVSRASQPASDALALSAMRTVHKYLRRAVYNGGDVEARVKMAEASLLAGMAFNQSYLGLTHAIGSALSGHAHVSHGVAIGLLLPAVIRYNSISQLDKHVEMARVFREVDLSMPEWKSIDQLIEDVTRLRNDVGLPQRLQQVGVEEDQLKAIAADSIKSGMWKFNPRQASEEEILNMLKDLF</sequence>
<evidence type="ECO:0000313" key="6">
    <source>
        <dbReference type="EMBL" id="OES43482.1"/>
    </source>
</evidence>
<dbReference type="RefSeq" id="WP_069939919.1">
    <property type="nucleotide sequence ID" value="NZ_MAMP01000025.1"/>
</dbReference>
<evidence type="ECO:0000256" key="1">
    <source>
        <dbReference type="ARBA" id="ARBA00007358"/>
    </source>
</evidence>
<dbReference type="FunFam" id="1.20.1090.10:FF:000001">
    <property type="entry name" value="Aldehyde-alcohol dehydrogenase"/>
    <property type="match status" value="1"/>
</dbReference>
<dbReference type="GO" id="GO:0004022">
    <property type="term" value="F:alcohol dehydrogenase (NAD+) activity"/>
    <property type="evidence" value="ECO:0007669"/>
    <property type="project" value="TreeGrafter"/>
</dbReference>
<dbReference type="Pfam" id="PF25137">
    <property type="entry name" value="ADH_Fe_C"/>
    <property type="match status" value="1"/>
</dbReference>
<dbReference type="Gene3D" id="1.20.1090.10">
    <property type="entry name" value="Dehydroquinate synthase-like - alpha domain"/>
    <property type="match status" value="1"/>
</dbReference>
<dbReference type="InterPro" id="IPR039697">
    <property type="entry name" value="Alcohol_dehydrogenase_Fe"/>
</dbReference>
<keyword evidence="2" id="KW-0560">Oxidoreductase</keyword>
<comment type="caution">
    <text evidence="6">The sequence shown here is derived from an EMBL/GenBank/DDBJ whole genome shotgun (WGS) entry which is preliminary data.</text>
</comment>
<dbReference type="PANTHER" id="PTHR11496:SF102">
    <property type="entry name" value="ALCOHOL DEHYDROGENASE 4"/>
    <property type="match status" value="1"/>
</dbReference>
<dbReference type="Gene3D" id="3.40.50.1970">
    <property type="match status" value="1"/>
</dbReference>
<evidence type="ECO:0000313" key="7">
    <source>
        <dbReference type="Proteomes" id="UP000095658"/>
    </source>
</evidence>
<dbReference type="FunFam" id="3.40.50.1970:FF:000003">
    <property type="entry name" value="Alcohol dehydrogenase, iron-containing"/>
    <property type="match status" value="1"/>
</dbReference>
<dbReference type="InterPro" id="IPR018211">
    <property type="entry name" value="ADH_Fe_CS"/>
</dbReference>